<comment type="subcellular location">
    <subcellularLocation>
        <location evidence="1">Nucleus</location>
    </subcellularLocation>
</comment>
<keyword evidence="4" id="KW-0539">Nucleus</keyword>
<dbReference type="GO" id="GO:0006261">
    <property type="term" value="P:DNA-templated DNA replication"/>
    <property type="evidence" value="ECO:0007669"/>
    <property type="project" value="TreeGrafter"/>
</dbReference>
<gene>
    <name evidence="5" type="ORF">NTEN_LOCUS15659</name>
</gene>
<dbReference type="Proteomes" id="UP000479000">
    <property type="component" value="Unassembled WGS sequence"/>
</dbReference>
<evidence type="ECO:0000256" key="1">
    <source>
        <dbReference type="ARBA" id="ARBA00004123"/>
    </source>
</evidence>
<dbReference type="PANTHER" id="PTHR13489:SF0">
    <property type="entry name" value="MINI-CHROMOSOME MAINTENANCE COMPLEX-BINDING PROTEIN"/>
    <property type="match status" value="1"/>
</dbReference>
<dbReference type="OrthoDB" id="329666at2759"/>
<dbReference type="InterPro" id="IPR019140">
    <property type="entry name" value="MCM_complex-bd"/>
</dbReference>
<name>A0A6H5H3R7_9HEMI</name>
<dbReference type="AlphaFoldDB" id="A0A6H5H3R7"/>
<sequence length="546" mass="60254">MSNSLTVDAFLADPAAGADLLSRIWEEVPLLDDIPAHSIADGQLLRFRGMVQDMPNPVFYYDHYSVQNSKTGEVSVRRGKYRDGLICGPEEIPMLESDDTTSAERRPFYCVNVPALNSWSRLSSKYSAMPPCSTKRSAEDMDVDDTDASKRLRISNGASNEPDGAAVTPAPVNLHVPIPSDKDRACVIHVYDSTDESLKVNDIIDVVGFAYSNGMDQDCVEVPPSVAPRLHAIALRTLSHVNPLVTIATDRQQVLEGAAALRSELHLALTQLFLGDRLAADFAICHLLANVYARRDIDVCGKFSLNLFNVPVDPAYTSGVYDLLSLLVSKSHFFPMSLENMNTSDLVPVKDYENNRLKSGVLQLSDRTHIVLDETKLEAGKLLERGVKNVQALNTLLTEQTVNYDFKFYNVPFATNIPVLVLSEGKSLLRCDTHVKLVPDSSGCGSIPDTLAAVKAYLKEPLLSSVRVYLTVASTSEFTLPEDMSETIQDDLVAMRQANPQLTPADMHSHVVLARLLALSLGQTRLTKELWEQATRLEKLRRARIV</sequence>
<comment type="similarity">
    <text evidence="2">Belongs to the MCMBP family.</text>
</comment>
<dbReference type="PANTHER" id="PTHR13489">
    <property type="entry name" value="MINI-CHROMOSOME MAINTENANCE COMPLEX-BINDING PROTEIN"/>
    <property type="match status" value="1"/>
</dbReference>
<proteinExistence type="inferred from homology"/>
<evidence type="ECO:0000313" key="6">
    <source>
        <dbReference type="Proteomes" id="UP000479000"/>
    </source>
</evidence>
<protein>
    <recommendedName>
        <fullName evidence="3">Mini-chromosome maintenance complex-binding protein</fullName>
    </recommendedName>
</protein>
<dbReference type="EMBL" id="CADCXU010023069">
    <property type="protein sequence ID" value="CAB0010620.1"/>
    <property type="molecule type" value="Genomic_DNA"/>
</dbReference>
<evidence type="ECO:0000256" key="3">
    <source>
        <dbReference type="ARBA" id="ARBA00015405"/>
    </source>
</evidence>
<organism evidence="5 6">
    <name type="scientific">Nesidiocoris tenuis</name>
    <dbReference type="NCBI Taxonomy" id="355587"/>
    <lineage>
        <taxon>Eukaryota</taxon>
        <taxon>Metazoa</taxon>
        <taxon>Ecdysozoa</taxon>
        <taxon>Arthropoda</taxon>
        <taxon>Hexapoda</taxon>
        <taxon>Insecta</taxon>
        <taxon>Pterygota</taxon>
        <taxon>Neoptera</taxon>
        <taxon>Paraneoptera</taxon>
        <taxon>Hemiptera</taxon>
        <taxon>Heteroptera</taxon>
        <taxon>Panheteroptera</taxon>
        <taxon>Cimicomorpha</taxon>
        <taxon>Miridae</taxon>
        <taxon>Dicyphina</taxon>
        <taxon>Nesidiocoris</taxon>
    </lineage>
</organism>
<dbReference type="Pfam" id="PF09739">
    <property type="entry name" value="MCM_bind"/>
    <property type="match status" value="1"/>
</dbReference>
<evidence type="ECO:0000256" key="4">
    <source>
        <dbReference type="ARBA" id="ARBA00023242"/>
    </source>
</evidence>
<accession>A0A6H5H3R7</accession>
<evidence type="ECO:0000313" key="5">
    <source>
        <dbReference type="EMBL" id="CAB0010620.1"/>
    </source>
</evidence>
<reference evidence="5 6" key="1">
    <citation type="submission" date="2020-02" db="EMBL/GenBank/DDBJ databases">
        <authorList>
            <person name="Ferguson B K."/>
        </authorList>
    </citation>
    <scope>NUCLEOTIDE SEQUENCE [LARGE SCALE GENOMIC DNA]</scope>
</reference>
<evidence type="ECO:0000256" key="2">
    <source>
        <dbReference type="ARBA" id="ARBA00007925"/>
    </source>
</evidence>
<dbReference type="GO" id="GO:0005634">
    <property type="term" value="C:nucleus"/>
    <property type="evidence" value="ECO:0007669"/>
    <property type="project" value="UniProtKB-SubCell"/>
</dbReference>
<dbReference type="GO" id="GO:0003682">
    <property type="term" value="F:chromatin binding"/>
    <property type="evidence" value="ECO:0007669"/>
    <property type="project" value="TreeGrafter"/>
</dbReference>
<keyword evidence="6" id="KW-1185">Reference proteome</keyword>